<sequence length="362" mass="39748">MPLDADALLAGPRGRRLCLELARRSAERAERPSQQESLTVLWWAARAYDPYPGVVLTMRSPDEGSPSEPPTPSASDAAAALDTLAFVEPTAAALRDALEMSVSTAMYWQEPDGVDGLCATPELTEPLRRIAELISAAPAAGWWSTGLAEDDQWTIPWEGAGRAPTDLDAQLHAWRDETLADDARAAAERPDDPAAPWGGYWWSIPPHGMVRTTRSLGADGPARLWFEEDSLGGDEAVATPVDAYPARVIEIDGAEDWAELCRRHPLDVTASRRQDWYRVTGRDGPWVIPDWVAVATVADAVHLTVAGYLAAATRLIELGDGRASVLAGWNPDETFWFRGVSPRPADQQRWRRDDGVWRREPD</sequence>
<comment type="caution">
    <text evidence="1">The sequence shown here is derived from an EMBL/GenBank/DDBJ whole genome shotgun (WGS) entry which is preliminary data.</text>
</comment>
<dbReference type="RefSeq" id="WP_318353674.1">
    <property type="nucleotide sequence ID" value="NZ_JAWQEV010000003.1"/>
</dbReference>
<dbReference type="Proteomes" id="UP001283109">
    <property type="component" value="Unassembled WGS sequence"/>
</dbReference>
<gene>
    <name evidence="1" type="ORF">R8Z58_10280</name>
</gene>
<accession>A0ABU4H3A8</accession>
<organism evidence="1 2">
    <name type="scientific">Microbacterium arthrosphaerae</name>
    <dbReference type="NCBI Taxonomy" id="792652"/>
    <lineage>
        <taxon>Bacteria</taxon>
        <taxon>Bacillati</taxon>
        <taxon>Actinomycetota</taxon>
        <taxon>Actinomycetes</taxon>
        <taxon>Micrococcales</taxon>
        <taxon>Microbacteriaceae</taxon>
        <taxon>Microbacterium</taxon>
    </lineage>
</organism>
<evidence type="ECO:0000313" key="2">
    <source>
        <dbReference type="Proteomes" id="UP001283109"/>
    </source>
</evidence>
<evidence type="ECO:0000313" key="1">
    <source>
        <dbReference type="EMBL" id="MDW4573155.1"/>
    </source>
</evidence>
<protein>
    <submittedName>
        <fullName evidence="1">Uncharacterized protein</fullName>
    </submittedName>
</protein>
<reference evidence="1 2" key="1">
    <citation type="submission" date="2023-11" db="EMBL/GenBank/DDBJ databases">
        <title>Draft genome sequence of Microbacterium arthrosphaerae JCM 30492.</title>
        <authorList>
            <person name="Zhang G."/>
            <person name="Ding Y."/>
        </authorList>
    </citation>
    <scope>NUCLEOTIDE SEQUENCE [LARGE SCALE GENOMIC DNA]</scope>
    <source>
        <strain evidence="1 2">JCM 30492</strain>
    </source>
</reference>
<keyword evidence="2" id="KW-1185">Reference proteome</keyword>
<name>A0ABU4H3A8_9MICO</name>
<proteinExistence type="predicted"/>
<dbReference type="EMBL" id="JAWQEV010000003">
    <property type="protein sequence ID" value="MDW4573155.1"/>
    <property type="molecule type" value="Genomic_DNA"/>
</dbReference>